<dbReference type="RefSeq" id="WP_191206497.1">
    <property type="nucleotide sequence ID" value="NZ_JACXZA010000008.1"/>
</dbReference>
<dbReference type="EMBL" id="JACXZA010000008">
    <property type="protein sequence ID" value="MBD3922192.1"/>
    <property type="molecule type" value="Genomic_DNA"/>
</dbReference>
<keyword evidence="5 6" id="KW-0472">Membrane</keyword>
<dbReference type="InterPro" id="IPR027379">
    <property type="entry name" value="CLS_N"/>
</dbReference>
<keyword evidence="9" id="KW-1185">Reference proteome</keyword>
<feature type="transmembrane region" description="Helical" evidence="6">
    <location>
        <begin position="37"/>
        <end position="57"/>
    </location>
</feature>
<reference evidence="8 9" key="1">
    <citation type="submission" date="2020-09" db="EMBL/GenBank/DDBJ databases">
        <title>Paenibacillus sp. strain PR3 16S rRNA gene Genome sequencing and assembly.</title>
        <authorList>
            <person name="Kim J."/>
        </authorList>
    </citation>
    <scope>NUCLEOTIDE SEQUENCE [LARGE SCALE GENOMIC DNA]</scope>
    <source>
        <strain evidence="8 9">PR3</strain>
    </source>
</reference>
<sequence>MDWKLLLPIIVLQFLLLIIVLVDIIRRDSSRIRGPKVVWVLISLFLSMFGPLAYLIFGRKKY</sequence>
<organism evidence="8 9">
    <name type="scientific">Paenibacillus terricola</name>
    <dbReference type="NCBI Taxonomy" id="2763503"/>
    <lineage>
        <taxon>Bacteria</taxon>
        <taxon>Bacillati</taxon>
        <taxon>Bacillota</taxon>
        <taxon>Bacilli</taxon>
        <taxon>Bacillales</taxon>
        <taxon>Paenibacillaceae</taxon>
        <taxon>Paenibacillus</taxon>
    </lineage>
</organism>
<proteinExistence type="predicted"/>
<feature type="domain" description="Cardiolipin synthase N-terminal" evidence="7">
    <location>
        <begin position="16"/>
        <end position="59"/>
    </location>
</feature>
<name>A0ABR8N459_9BACL</name>
<evidence type="ECO:0000256" key="5">
    <source>
        <dbReference type="ARBA" id="ARBA00023136"/>
    </source>
</evidence>
<evidence type="ECO:0000256" key="4">
    <source>
        <dbReference type="ARBA" id="ARBA00022989"/>
    </source>
</evidence>
<evidence type="ECO:0000256" key="1">
    <source>
        <dbReference type="ARBA" id="ARBA00004651"/>
    </source>
</evidence>
<comment type="subcellular location">
    <subcellularLocation>
        <location evidence="1">Cell membrane</location>
        <topology evidence="1">Multi-pass membrane protein</topology>
    </subcellularLocation>
</comment>
<evidence type="ECO:0000259" key="7">
    <source>
        <dbReference type="Pfam" id="PF13396"/>
    </source>
</evidence>
<dbReference type="Proteomes" id="UP000609346">
    <property type="component" value="Unassembled WGS sequence"/>
</dbReference>
<dbReference type="Pfam" id="PF13396">
    <property type="entry name" value="PLDc_N"/>
    <property type="match status" value="1"/>
</dbReference>
<evidence type="ECO:0000256" key="2">
    <source>
        <dbReference type="ARBA" id="ARBA00022475"/>
    </source>
</evidence>
<accession>A0ABR8N459</accession>
<keyword evidence="3 6" id="KW-0812">Transmembrane</keyword>
<keyword evidence="4 6" id="KW-1133">Transmembrane helix</keyword>
<evidence type="ECO:0000256" key="6">
    <source>
        <dbReference type="SAM" id="Phobius"/>
    </source>
</evidence>
<evidence type="ECO:0000313" key="9">
    <source>
        <dbReference type="Proteomes" id="UP000609346"/>
    </source>
</evidence>
<comment type="caution">
    <text evidence="8">The sequence shown here is derived from an EMBL/GenBank/DDBJ whole genome shotgun (WGS) entry which is preliminary data.</text>
</comment>
<feature type="transmembrane region" description="Helical" evidence="6">
    <location>
        <begin position="6"/>
        <end position="25"/>
    </location>
</feature>
<keyword evidence="2" id="KW-1003">Cell membrane</keyword>
<gene>
    <name evidence="8" type="ORF">H8B09_25780</name>
</gene>
<protein>
    <submittedName>
        <fullName evidence="8">PLDc_N domain-containing protein</fullName>
    </submittedName>
</protein>
<evidence type="ECO:0000313" key="8">
    <source>
        <dbReference type="EMBL" id="MBD3922192.1"/>
    </source>
</evidence>
<evidence type="ECO:0000256" key="3">
    <source>
        <dbReference type="ARBA" id="ARBA00022692"/>
    </source>
</evidence>